<evidence type="ECO:0000313" key="3">
    <source>
        <dbReference type="Proteomes" id="UP000263517"/>
    </source>
</evidence>
<dbReference type="Gene3D" id="3.90.320.10">
    <property type="match status" value="1"/>
</dbReference>
<dbReference type="EMBL" id="DNAN01000630">
    <property type="protein sequence ID" value="HAW77630.1"/>
    <property type="molecule type" value="Genomic_DNA"/>
</dbReference>
<protein>
    <recommendedName>
        <fullName evidence="1">PD-(D/E)XK endonuclease-like domain-containing protein</fullName>
    </recommendedName>
</protein>
<reference evidence="2 3" key="1">
    <citation type="journal article" date="2018" name="Nat. Biotechnol.">
        <title>A standardized bacterial taxonomy based on genome phylogeny substantially revises the tree of life.</title>
        <authorList>
            <person name="Parks D.H."/>
            <person name="Chuvochina M."/>
            <person name="Waite D.W."/>
            <person name="Rinke C."/>
            <person name="Skarshewski A."/>
            <person name="Chaumeil P.A."/>
            <person name="Hugenholtz P."/>
        </authorList>
    </citation>
    <scope>NUCLEOTIDE SEQUENCE [LARGE SCALE GENOMIC DNA]</scope>
    <source>
        <strain evidence="2">UBA11978</strain>
    </source>
</reference>
<dbReference type="InterPro" id="IPR038726">
    <property type="entry name" value="PDDEXK_AddAB-type"/>
</dbReference>
<dbReference type="Proteomes" id="UP000263517">
    <property type="component" value="Unassembled WGS sequence"/>
</dbReference>
<dbReference type="InterPro" id="IPR011604">
    <property type="entry name" value="PDDEXK-like_dom_sf"/>
</dbReference>
<comment type="caution">
    <text evidence="2">The sequence shown here is derived from an EMBL/GenBank/DDBJ whole genome shotgun (WGS) entry which is preliminary data.</text>
</comment>
<gene>
    <name evidence="2" type="ORF">DCW74_18085</name>
</gene>
<sequence>MGVEDQLRITNLTNLPEPIFQALTRNDYSRGNSNYSVTQLIDSPRVRILRKNHDEDITEDCADMLWSVLGTSVHKMFEQHSPDGHIVEERLFAQVDKWMISGAIDLQRSEDDGRVTLMDYKCTSAWSVIYGKKEWDKQLNFYAWLAERKPDVEVSALQIVAVLRDWQRKKAEMEASYPQAPIVIVDIPLWSKEERDQYVNERVALHTQADWQSFSGEELPPCTDDERWKKPNSYAIKKINQKRAIKLFDSKEDAEHHLATKYADSKEHEIETRLGEFVRCEANWCRVADWCSQHNQGV</sequence>
<evidence type="ECO:0000313" key="2">
    <source>
        <dbReference type="EMBL" id="HAW77630.1"/>
    </source>
</evidence>
<dbReference type="Pfam" id="PF12705">
    <property type="entry name" value="PDDEXK_1"/>
    <property type="match status" value="1"/>
</dbReference>
<name>A0A350P8L3_9ALTE</name>
<evidence type="ECO:0000259" key="1">
    <source>
        <dbReference type="Pfam" id="PF12705"/>
    </source>
</evidence>
<accession>A0A350P8L3</accession>
<feature type="domain" description="PD-(D/E)XK endonuclease-like" evidence="1">
    <location>
        <begin position="95"/>
        <end position="291"/>
    </location>
</feature>
<proteinExistence type="predicted"/>
<feature type="non-terminal residue" evidence="2">
    <location>
        <position position="298"/>
    </location>
</feature>
<dbReference type="AlphaFoldDB" id="A0A350P8L3"/>
<organism evidence="2 3">
    <name type="scientific">Alteromonas australica</name>
    <dbReference type="NCBI Taxonomy" id="589873"/>
    <lineage>
        <taxon>Bacteria</taxon>
        <taxon>Pseudomonadati</taxon>
        <taxon>Pseudomonadota</taxon>
        <taxon>Gammaproteobacteria</taxon>
        <taxon>Alteromonadales</taxon>
        <taxon>Alteromonadaceae</taxon>
        <taxon>Alteromonas/Salinimonas group</taxon>
        <taxon>Alteromonas</taxon>
    </lineage>
</organism>